<evidence type="ECO:0000313" key="1">
    <source>
        <dbReference type="EMBL" id="BAB49468.1"/>
    </source>
</evidence>
<organism evidence="1 2">
    <name type="scientific">Mesorhizobium japonicum (strain LMG 29417 / CECT 9101 / MAFF 303099)</name>
    <name type="common">Mesorhizobium loti (strain MAFF 303099)</name>
    <dbReference type="NCBI Taxonomy" id="266835"/>
    <lineage>
        <taxon>Bacteria</taxon>
        <taxon>Pseudomonadati</taxon>
        <taxon>Pseudomonadota</taxon>
        <taxon>Alphaproteobacteria</taxon>
        <taxon>Hyphomicrobiales</taxon>
        <taxon>Phyllobacteriaceae</taxon>
        <taxon>Mesorhizobium</taxon>
    </lineage>
</organism>
<proteinExistence type="predicted"/>
<gene>
    <name evidence="1" type="ordered locus">msl2309</name>
</gene>
<dbReference type="AlphaFoldDB" id="Q98IP8"/>
<sequence length="51" mass="5543">MKAGIGHRWFQAVVCTPWMSEPAGFGKGQQSIFVGTRCSCGCLPAVLRCLR</sequence>
<dbReference type="EMBL" id="BA000012">
    <property type="protein sequence ID" value="BAB49468.1"/>
    <property type="molecule type" value="Genomic_DNA"/>
</dbReference>
<dbReference type="Proteomes" id="UP000000552">
    <property type="component" value="Chromosome"/>
</dbReference>
<dbReference type="HOGENOM" id="CLU_3103072_0_0_5"/>
<accession>Q98IP8</accession>
<name>Q98IP8_RHILO</name>
<protein>
    <submittedName>
        <fullName evidence="1">Msl2309 protein</fullName>
    </submittedName>
</protein>
<dbReference type="KEGG" id="mlo:msl2309"/>
<reference evidence="1 2" key="1">
    <citation type="journal article" date="2000" name="DNA Res.">
        <title>Complete genome structure of the nitrogen-fixing symbiotic bacterium Mesorhizobium loti.</title>
        <authorList>
            <person name="Kaneko T."/>
            <person name="Nakamura Y."/>
            <person name="Sato S."/>
            <person name="Asamizu E."/>
            <person name="Kato T."/>
            <person name="Sasamoto S."/>
            <person name="Watanabe A."/>
            <person name="Idesawa K."/>
            <person name="Ishikawa A."/>
            <person name="Kawashima K."/>
            <person name="Kimura T."/>
            <person name="Kishida Y."/>
            <person name="Kiyokawa C."/>
            <person name="Kohara M."/>
            <person name="Matsumoto M."/>
            <person name="Matsuno A."/>
            <person name="Mochizuki Y."/>
            <person name="Nakayama S."/>
            <person name="Nakazaki N."/>
            <person name="Shimpo S."/>
            <person name="Sugimoto M."/>
            <person name="Takeuchi C."/>
            <person name="Yamada M."/>
            <person name="Tabata S."/>
        </authorList>
    </citation>
    <scope>NUCLEOTIDE SEQUENCE [LARGE SCALE GENOMIC DNA]</scope>
    <source>
        <strain evidence="2">LMG 29417 / CECT 9101 / MAFF 303099</strain>
    </source>
</reference>
<evidence type="ECO:0000313" key="2">
    <source>
        <dbReference type="Proteomes" id="UP000000552"/>
    </source>
</evidence>